<dbReference type="Proteomes" id="UP001299970">
    <property type="component" value="Unassembled WGS sequence"/>
</dbReference>
<dbReference type="SUPFAM" id="SSF52096">
    <property type="entry name" value="ClpP/crotonase"/>
    <property type="match status" value="1"/>
</dbReference>
<dbReference type="InterPro" id="IPR001753">
    <property type="entry name" value="Enoyl-CoA_hydra/iso"/>
</dbReference>
<dbReference type="InterPro" id="IPR018376">
    <property type="entry name" value="Enoyl-CoA_hyd/isom_CS"/>
</dbReference>
<proteinExistence type="inferred from homology"/>
<dbReference type="EMBL" id="JAKXMK010000003">
    <property type="protein sequence ID" value="MCH6164850.1"/>
    <property type="molecule type" value="Genomic_DNA"/>
</dbReference>
<dbReference type="Gene3D" id="3.90.226.10">
    <property type="entry name" value="2-enoyl-CoA Hydratase, Chain A, domain 1"/>
    <property type="match status" value="1"/>
</dbReference>
<evidence type="ECO:0000256" key="1">
    <source>
        <dbReference type="ARBA" id="ARBA00005254"/>
    </source>
</evidence>
<dbReference type="InterPro" id="IPR029045">
    <property type="entry name" value="ClpP/crotonase-like_dom_sf"/>
</dbReference>
<evidence type="ECO:0000313" key="3">
    <source>
        <dbReference type="EMBL" id="MCH6164850.1"/>
    </source>
</evidence>
<comment type="caution">
    <text evidence="3">The sequence shown here is derived from an EMBL/GenBank/DDBJ whole genome shotgun (WGS) entry which is preliminary data.</text>
</comment>
<organism evidence="3 4">
    <name type="scientific">Pseudonocardia alaniniphila</name>
    <dbReference type="NCBI Taxonomy" id="75291"/>
    <lineage>
        <taxon>Bacteria</taxon>
        <taxon>Bacillati</taxon>
        <taxon>Actinomycetota</taxon>
        <taxon>Actinomycetes</taxon>
        <taxon>Pseudonocardiales</taxon>
        <taxon>Pseudonocardiaceae</taxon>
        <taxon>Pseudonocardia</taxon>
    </lineage>
</organism>
<name>A0ABS9T8I1_9PSEU</name>
<evidence type="ECO:0000313" key="4">
    <source>
        <dbReference type="Proteomes" id="UP001299970"/>
    </source>
</evidence>
<accession>A0ABS9T8I1</accession>
<protein>
    <submittedName>
        <fullName evidence="3">Enoyl-CoA hydratase/isomerase family protein</fullName>
    </submittedName>
</protein>
<dbReference type="PANTHER" id="PTHR11941">
    <property type="entry name" value="ENOYL-COA HYDRATASE-RELATED"/>
    <property type="match status" value="1"/>
</dbReference>
<keyword evidence="4" id="KW-1185">Reference proteome</keyword>
<reference evidence="3 4" key="1">
    <citation type="submission" date="2022-03" db="EMBL/GenBank/DDBJ databases">
        <title>Pseudonocardia alaer sp. nov., a novel actinomycete isolated from reed forest soil.</title>
        <authorList>
            <person name="Wang L."/>
        </authorList>
    </citation>
    <scope>NUCLEOTIDE SEQUENCE [LARGE SCALE GENOMIC DNA]</scope>
    <source>
        <strain evidence="3 4">Y-16303</strain>
    </source>
</reference>
<evidence type="ECO:0000256" key="2">
    <source>
        <dbReference type="RuleBase" id="RU003707"/>
    </source>
</evidence>
<sequence>MGLPTVADLDRVRWITFNRPETANALRVEDLDHVADAVRDLGGEIRAIVFTGAGERTFSAGMHLDAFRDLTPITARRLIARVADFLRAVRRSPVPTVAMLNGTCLGAALELALACDIRIAHPAVRLGLPEVKLGIPSVADAALLPAFVGLSRAREMILTGDLYDLEAFGPGFANRVAEPERLRAATLAMLEKLTGHTPQVIAAQKSLFETWLNNGITTSVSSSVDVFGDLFDDPATAEAVERYQHRTPRSARGGTP</sequence>
<gene>
    <name evidence="3" type="ORF">MMF94_04060</name>
</gene>
<dbReference type="PROSITE" id="PS00166">
    <property type="entry name" value="ENOYL_COA_HYDRATASE"/>
    <property type="match status" value="1"/>
</dbReference>
<dbReference type="Pfam" id="PF00378">
    <property type="entry name" value="ECH_1"/>
    <property type="match status" value="1"/>
</dbReference>
<comment type="similarity">
    <text evidence="1 2">Belongs to the enoyl-CoA hydratase/isomerase family.</text>
</comment>
<dbReference type="PANTHER" id="PTHR11941:SF54">
    <property type="entry name" value="ENOYL-COA HYDRATASE, MITOCHONDRIAL"/>
    <property type="match status" value="1"/>
</dbReference>
<dbReference type="RefSeq" id="WP_241034872.1">
    <property type="nucleotide sequence ID" value="NZ_BAAAJF010000009.1"/>
</dbReference>
<dbReference type="CDD" id="cd06558">
    <property type="entry name" value="crotonase-like"/>
    <property type="match status" value="1"/>
</dbReference>